<evidence type="ECO:0000313" key="9">
    <source>
        <dbReference type="EMBL" id="MFC4388151.1"/>
    </source>
</evidence>
<feature type="transmembrane region" description="Helical" evidence="7">
    <location>
        <begin position="68"/>
        <end position="87"/>
    </location>
</feature>
<feature type="transmembrane region" description="Helical" evidence="7">
    <location>
        <begin position="150"/>
        <end position="170"/>
    </location>
</feature>
<evidence type="ECO:0000256" key="6">
    <source>
        <dbReference type="ARBA" id="ARBA00023136"/>
    </source>
</evidence>
<proteinExistence type="inferred from homology"/>
<dbReference type="InterPro" id="IPR050638">
    <property type="entry name" value="AA-Vitamin_Transporters"/>
</dbReference>
<feature type="domain" description="EamA" evidence="8">
    <location>
        <begin position="9"/>
        <end position="140"/>
    </location>
</feature>
<evidence type="ECO:0000256" key="7">
    <source>
        <dbReference type="SAM" id="Phobius"/>
    </source>
</evidence>
<dbReference type="Pfam" id="PF00892">
    <property type="entry name" value="EamA"/>
    <property type="match status" value="2"/>
</dbReference>
<sequence length="301" mass="33903">MKDNKFYSYMIMIIGILAVSTAAIFVKLATEVPPAMIANYRLLFATITLLPFLLIFKRRELVQLTKKDWLLIALAGISLCIYFILWFQSLHYTSVASSAIFIALQPILAFLATSLLFKERFSQGATISIIISIAGCFIIAWGDLKQSSTLFYGDILALLATFFITVYFLLGQKVRKHVSLLTYTTTAYLFGTIGAVLFNIVLRNDFFSYSTKEWGVFVSIAIVPTVIGLNLLNLALKRMRTSLFSTGIIFEPVAASLLAFIILHENISWWQWLGGMILIFGLLLFIASTRRKRKMKVTITP</sequence>
<keyword evidence="3" id="KW-1003">Cell membrane</keyword>
<comment type="subcellular location">
    <subcellularLocation>
        <location evidence="1">Cell membrane</location>
        <topology evidence="1">Multi-pass membrane protein</topology>
    </subcellularLocation>
</comment>
<keyword evidence="5 7" id="KW-1133">Transmembrane helix</keyword>
<dbReference type="Proteomes" id="UP001595880">
    <property type="component" value="Unassembled WGS sequence"/>
</dbReference>
<keyword evidence="4 7" id="KW-0812">Transmembrane</keyword>
<organism evidence="9 10">
    <name type="scientific">Gracilibacillus marinus</name>
    <dbReference type="NCBI Taxonomy" id="630535"/>
    <lineage>
        <taxon>Bacteria</taxon>
        <taxon>Bacillati</taxon>
        <taxon>Bacillota</taxon>
        <taxon>Bacilli</taxon>
        <taxon>Bacillales</taxon>
        <taxon>Bacillaceae</taxon>
        <taxon>Gracilibacillus</taxon>
    </lineage>
</organism>
<feature type="transmembrane region" description="Helical" evidence="7">
    <location>
        <begin position="269"/>
        <end position="287"/>
    </location>
</feature>
<feature type="domain" description="EamA" evidence="8">
    <location>
        <begin position="152"/>
        <end position="286"/>
    </location>
</feature>
<keyword evidence="6 7" id="KW-0472">Membrane</keyword>
<feature type="transmembrane region" description="Helical" evidence="7">
    <location>
        <begin position="7"/>
        <end position="26"/>
    </location>
</feature>
<comment type="similarity">
    <text evidence="2">Belongs to the EamA transporter family.</text>
</comment>
<feature type="transmembrane region" description="Helical" evidence="7">
    <location>
        <begin position="38"/>
        <end position="56"/>
    </location>
</feature>
<dbReference type="InterPro" id="IPR037185">
    <property type="entry name" value="EmrE-like"/>
</dbReference>
<dbReference type="RefSeq" id="WP_390198955.1">
    <property type="nucleotide sequence ID" value="NZ_JBHSDV010000002.1"/>
</dbReference>
<comment type="caution">
    <text evidence="9">The sequence shown here is derived from an EMBL/GenBank/DDBJ whole genome shotgun (WGS) entry which is preliminary data.</text>
</comment>
<gene>
    <name evidence="9" type="ORF">ACFOZ1_10055</name>
</gene>
<evidence type="ECO:0000256" key="3">
    <source>
        <dbReference type="ARBA" id="ARBA00022475"/>
    </source>
</evidence>
<keyword evidence="10" id="KW-1185">Reference proteome</keyword>
<reference evidence="10" key="1">
    <citation type="journal article" date="2019" name="Int. J. Syst. Evol. Microbiol.">
        <title>The Global Catalogue of Microorganisms (GCM) 10K type strain sequencing project: providing services to taxonomists for standard genome sequencing and annotation.</title>
        <authorList>
            <consortium name="The Broad Institute Genomics Platform"/>
            <consortium name="The Broad Institute Genome Sequencing Center for Infectious Disease"/>
            <person name="Wu L."/>
            <person name="Ma J."/>
        </authorList>
    </citation>
    <scope>NUCLEOTIDE SEQUENCE [LARGE SCALE GENOMIC DNA]</scope>
    <source>
        <strain evidence="10">KACC 14058</strain>
    </source>
</reference>
<evidence type="ECO:0000256" key="4">
    <source>
        <dbReference type="ARBA" id="ARBA00022692"/>
    </source>
</evidence>
<evidence type="ECO:0000256" key="5">
    <source>
        <dbReference type="ARBA" id="ARBA00022989"/>
    </source>
</evidence>
<feature type="transmembrane region" description="Helical" evidence="7">
    <location>
        <begin position="214"/>
        <end position="236"/>
    </location>
</feature>
<dbReference type="EMBL" id="JBHSDV010000002">
    <property type="protein sequence ID" value="MFC4388151.1"/>
    <property type="molecule type" value="Genomic_DNA"/>
</dbReference>
<name>A0ABV8VYT0_9BACI</name>
<feature type="transmembrane region" description="Helical" evidence="7">
    <location>
        <begin position="243"/>
        <end position="263"/>
    </location>
</feature>
<feature type="transmembrane region" description="Helical" evidence="7">
    <location>
        <begin position="99"/>
        <end position="117"/>
    </location>
</feature>
<dbReference type="PANTHER" id="PTHR32322:SF18">
    <property type="entry name" value="S-ADENOSYLMETHIONINE_S-ADENOSYLHOMOCYSTEINE TRANSPORTER"/>
    <property type="match status" value="1"/>
</dbReference>
<evidence type="ECO:0000256" key="2">
    <source>
        <dbReference type="ARBA" id="ARBA00007362"/>
    </source>
</evidence>
<dbReference type="SUPFAM" id="SSF103481">
    <property type="entry name" value="Multidrug resistance efflux transporter EmrE"/>
    <property type="match status" value="2"/>
</dbReference>
<evidence type="ECO:0000259" key="8">
    <source>
        <dbReference type="Pfam" id="PF00892"/>
    </source>
</evidence>
<feature type="transmembrane region" description="Helical" evidence="7">
    <location>
        <begin position="124"/>
        <end position="144"/>
    </location>
</feature>
<accession>A0ABV8VYT0</accession>
<feature type="transmembrane region" description="Helical" evidence="7">
    <location>
        <begin position="182"/>
        <end position="202"/>
    </location>
</feature>
<dbReference type="PANTHER" id="PTHR32322">
    <property type="entry name" value="INNER MEMBRANE TRANSPORTER"/>
    <property type="match status" value="1"/>
</dbReference>
<evidence type="ECO:0000313" key="10">
    <source>
        <dbReference type="Proteomes" id="UP001595880"/>
    </source>
</evidence>
<dbReference type="InterPro" id="IPR000620">
    <property type="entry name" value="EamA_dom"/>
</dbReference>
<protein>
    <submittedName>
        <fullName evidence="9">DMT family transporter</fullName>
    </submittedName>
</protein>
<evidence type="ECO:0000256" key="1">
    <source>
        <dbReference type="ARBA" id="ARBA00004651"/>
    </source>
</evidence>